<dbReference type="HOGENOM" id="CLU_1534385_0_0_1"/>
<dbReference type="KEGG" id="nve:5517643"/>
<dbReference type="PANTHER" id="PTHR46989">
    <property type="entry name" value="USP DOMAIN-CONTAINING PROTEIN"/>
    <property type="match status" value="1"/>
</dbReference>
<evidence type="ECO:0000313" key="3">
    <source>
        <dbReference type="Proteomes" id="UP000001593"/>
    </source>
</evidence>
<dbReference type="Pfam" id="PF00582">
    <property type="entry name" value="Usp"/>
    <property type="match status" value="1"/>
</dbReference>
<dbReference type="InterPro" id="IPR006016">
    <property type="entry name" value="UspA"/>
</dbReference>
<organism evidence="2 3">
    <name type="scientific">Nematostella vectensis</name>
    <name type="common">Starlet sea anemone</name>
    <dbReference type="NCBI Taxonomy" id="45351"/>
    <lineage>
        <taxon>Eukaryota</taxon>
        <taxon>Metazoa</taxon>
        <taxon>Cnidaria</taxon>
        <taxon>Anthozoa</taxon>
        <taxon>Hexacorallia</taxon>
        <taxon>Actiniaria</taxon>
        <taxon>Edwardsiidae</taxon>
        <taxon>Nematostella</taxon>
    </lineage>
</organism>
<dbReference type="AlphaFoldDB" id="A7RSL4"/>
<dbReference type="CDD" id="cd23659">
    <property type="entry name" value="USP_At3g01520-like"/>
    <property type="match status" value="1"/>
</dbReference>
<dbReference type="InParanoid" id="A7RSL4"/>
<dbReference type="Gene3D" id="3.40.50.620">
    <property type="entry name" value="HUPs"/>
    <property type="match status" value="1"/>
</dbReference>
<sequence>MADKNIKAKRTVAMPVDGSQRSKDAFIWFCKHIIQEGDHVLLIHVWFVPSFNHDRLTWPAIKGPYEDWMYDKRVAEDSVDEMLDWYISCNKNVSKSINKIPLNHGADKKTQCEEICKAAKEHSADMMVMSHKGDTTNADPGVLGLTTDYCVCNAGIPVCVLYLPCSFVPISRCEN</sequence>
<dbReference type="Proteomes" id="UP000001593">
    <property type="component" value="Unassembled WGS sequence"/>
</dbReference>
<accession>A7RSL4</accession>
<proteinExistence type="predicted"/>
<dbReference type="SUPFAM" id="SSF52402">
    <property type="entry name" value="Adenine nucleotide alpha hydrolases-like"/>
    <property type="match status" value="1"/>
</dbReference>
<dbReference type="InterPro" id="IPR014729">
    <property type="entry name" value="Rossmann-like_a/b/a_fold"/>
</dbReference>
<keyword evidence="3" id="KW-1185">Reference proteome</keyword>
<evidence type="ECO:0000259" key="1">
    <source>
        <dbReference type="Pfam" id="PF00582"/>
    </source>
</evidence>
<name>A7RSL4_NEMVE</name>
<dbReference type="PANTHER" id="PTHR46989:SF3">
    <property type="entry name" value="USPA DOMAIN-CONTAINING PROTEIN"/>
    <property type="match status" value="1"/>
</dbReference>
<protein>
    <recommendedName>
        <fullName evidence="1">UspA domain-containing protein</fullName>
    </recommendedName>
</protein>
<feature type="domain" description="UspA" evidence="1">
    <location>
        <begin position="10"/>
        <end position="160"/>
    </location>
</feature>
<dbReference type="EMBL" id="DS469534">
    <property type="protein sequence ID" value="EDO45585.1"/>
    <property type="molecule type" value="Genomic_DNA"/>
</dbReference>
<gene>
    <name evidence="2" type="ORF">NEMVEDRAFT_v1g240412</name>
</gene>
<evidence type="ECO:0000313" key="2">
    <source>
        <dbReference type="EMBL" id="EDO45585.1"/>
    </source>
</evidence>
<dbReference type="PhylomeDB" id="A7RSL4"/>
<reference evidence="2 3" key="1">
    <citation type="journal article" date="2007" name="Science">
        <title>Sea anemone genome reveals ancestral eumetazoan gene repertoire and genomic organization.</title>
        <authorList>
            <person name="Putnam N.H."/>
            <person name="Srivastava M."/>
            <person name="Hellsten U."/>
            <person name="Dirks B."/>
            <person name="Chapman J."/>
            <person name="Salamov A."/>
            <person name="Terry A."/>
            <person name="Shapiro H."/>
            <person name="Lindquist E."/>
            <person name="Kapitonov V.V."/>
            <person name="Jurka J."/>
            <person name="Genikhovich G."/>
            <person name="Grigoriev I.V."/>
            <person name="Lucas S.M."/>
            <person name="Steele R.E."/>
            <person name="Finnerty J.R."/>
            <person name="Technau U."/>
            <person name="Martindale M.Q."/>
            <person name="Rokhsar D.S."/>
        </authorList>
    </citation>
    <scope>NUCLEOTIDE SEQUENCE [LARGE SCALE GENOMIC DNA]</scope>
    <source>
        <strain evidence="3">CH2 X CH6</strain>
    </source>
</reference>